<sequence>MVLFLFIFVFIIIADFLKNWSPPNFPPGPLSLPLVGNLLSVDRKHPYVYFTNLSDVYGNVCSICLGGFKMVFVSGYKVVKEALATQADNFMDRPYQAMANRVYLGETGLQISKQRRFALSTLRNFGLGKSTMEQSVCEEIRHLTNDSGESPNRAFWICVIFPFSHVTHYLLHLHPHTCIIS</sequence>
<evidence type="ECO:0000313" key="6">
    <source>
        <dbReference type="Ensembl" id="ENSCLMP00005034612.1"/>
    </source>
</evidence>
<dbReference type="GeneTree" id="ENSGT00950000182879"/>
<keyword evidence="7" id="KW-1185">Reference proteome</keyword>
<dbReference type="GO" id="GO:0016712">
    <property type="term" value="F:oxidoreductase activity, acting on paired donors, with incorporation or reduction of molecular oxygen, reduced flavin or flavoprotein as one donor, and incorporation of one atom of oxygen"/>
    <property type="evidence" value="ECO:0007669"/>
    <property type="project" value="TreeGrafter"/>
</dbReference>
<dbReference type="GO" id="GO:0005737">
    <property type="term" value="C:cytoplasm"/>
    <property type="evidence" value="ECO:0007669"/>
    <property type="project" value="TreeGrafter"/>
</dbReference>
<dbReference type="Gene3D" id="1.10.630.10">
    <property type="entry name" value="Cytochrome P450"/>
    <property type="match status" value="1"/>
</dbReference>
<dbReference type="GO" id="GO:0020037">
    <property type="term" value="F:heme binding"/>
    <property type="evidence" value="ECO:0007669"/>
    <property type="project" value="InterPro"/>
</dbReference>
<dbReference type="InterPro" id="IPR036396">
    <property type="entry name" value="Cyt_P450_sf"/>
</dbReference>
<dbReference type="Pfam" id="PF00067">
    <property type="entry name" value="p450"/>
    <property type="match status" value="1"/>
</dbReference>
<keyword evidence="3" id="KW-0479">Metal-binding</keyword>
<evidence type="ECO:0000313" key="7">
    <source>
        <dbReference type="Proteomes" id="UP000694565"/>
    </source>
</evidence>
<dbReference type="InterPro" id="IPR050182">
    <property type="entry name" value="Cytochrome_P450_fam2"/>
</dbReference>
<evidence type="ECO:0000256" key="3">
    <source>
        <dbReference type="ARBA" id="ARBA00022723"/>
    </source>
</evidence>
<comment type="similarity">
    <text evidence="2">Belongs to the cytochrome P450 family.</text>
</comment>
<feature type="chain" id="PRO_5034546487" evidence="5">
    <location>
        <begin position="20"/>
        <end position="181"/>
    </location>
</feature>
<proteinExistence type="inferred from homology"/>
<reference evidence="6" key="1">
    <citation type="submission" date="2025-08" db="UniProtKB">
        <authorList>
            <consortium name="Ensembl"/>
        </authorList>
    </citation>
    <scope>IDENTIFICATION</scope>
</reference>
<comment type="cofactor">
    <cofactor evidence="1">
        <name>heme</name>
        <dbReference type="ChEBI" id="CHEBI:30413"/>
    </cofactor>
</comment>
<name>A0A8C2ZZ39_CYCLU</name>
<dbReference type="GO" id="GO:0005506">
    <property type="term" value="F:iron ion binding"/>
    <property type="evidence" value="ECO:0007669"/>
    <property type="project" value="InterPro"/>
</dbReference>
<dbReference type="InterPro" id="IPR001128">
    <property type="entry name" value="Cyt_P450"/>
</dbReference>
<keyword evidence="4" id="KW-0408">Iron</keyword>
<dbReference type="GO" id="GO:0006805">
    <property type="term" value="P:xenobiotic metabolic process"/>
    <property type="evidence" value="ECO:0007669"/>
    <property type="project" value="TreeGrafter"/>
</dbReference>
<keyword evidence="5" id="KW-0732">Signal</keyword>
<organism evidence="6 7">
    <name type="scientific">Cyclopterus lumpus</name>
    <name type="common">Lumpsucker</name>
    <dbReference type="NCBI Taxonomy" id="8103"/>
    <lineage>
        <taxon>Eukaryota</taxon>
        <taxon>Metazoa</taxon>
        <taxon>Chordata</taxon>
        <taxon>Craniata</taxon>
        <taxon>Vertebrata</taxon>
        <taxon>Euteleostomi</taxon>
        <taxon>Actinopterygii</taxon>
        <taxon>Neopterygii</taxon>
        <taxon>Teleostei</taxon>
        <taxon>Neoteleostei</taxon>
        <taxon>Acanthomorphata</taxon>
        <taxon>Eupercaria</taxon>
        <taxon>Perciformes</taxon>
        <taxon>Cottioidei</taxon>
        <taxon>Cottales</taxon>
        <taxon>Cyclopteridae</taxon>
        <taxon>Cyclopterus</taxon>
    </lineage>
</organism>
<protein>
    <submittedName>
        <fullName evidence="6">Uncharacterized protein</fullName>
    </submittedName>
</protein>
<accession>A0A8C2ZZ39</accession>
<dbReference type="AlphaFoldDB" id="A0A8C2ZZ39"/>
<dbReference type="Ensembl" id="ENSCLMT00005036028.1">
    <property type="protein sequence ID" value="ENSCLMP00005034612.1"/>
    <property type="gene ID" value="ENSCLMG00005016540.1"/>
</dbReference>
<dbReference type="InterPro" id="IPR002401">
    <property type="entry name" value="Cyt_P450_E_grp-I"/>
</dbReference>
<evidence type="ECO:0000256" key="4">
    <source>
        <dbReference type="ARBA" id="ARBA00023004"/>
    </source>
</evidence>
<evidence type="ECO:0000256" key="5">
    <source>
        <dbReference type="SAM" id="SignalP"/>
    </source>
</evidence>
<dbReference type="PRINTS" id="PR00463">
    <property type="entry name" value="EP450I"/>
</dbReference>
<dbReference type="GO" id="GO:0006082">
    <property type="term" value="P:organic acid metabolic process"/>
    <property type="evidence" value="ECO:0007669"/>
    <property type="project" value="TreeGrafter"/>
</dbReference>
<feature type="signal peptide" evidence="5">
    <location>
        <begin position="1"/>
        <end position="19"/>
    </location>
</feature>
<dbReference type="PANTHER" id="PTHR24300:SF177">
    <property type="entry name" value="CYTOCHROME P450 2J2"/>
    <property type="match status" value="1"/>
</dbReference>
<dbReference type="SUPFAM" id="SSF48264">
    <property type="entry name" value="Cytochrome P450"/>
    <property type="match status" value="1"/>
</dbReference>
<reference evidence="6" key="2">
    <citation type="submission" date="2025-09" db="UniProtKB">
        <authorList>
            <consortium name="Ensembl"/>
        </authorList>
    </citation>
    <scope>IDENTIFICATION</scope>
</reference>
<dbReference type="Proteomes" id="UP000694565">
    <property type="component" value="Unplaced"/>
</dbReference>
<dbReference type="PANTHER" id="PTHR24300">
    <property type="entry name" value="CYTOCHROME P450 508A4-RELATED"/>
    <property type="match status" value="1"/>
</dbReference>
<evidence type="ECO:0000256" key="1">
    <source>
        <dbReference type="ARBA" id="ARBA00001971"/>
    </source>
</evidence>
<evidence type="ECO:0000256" key="2">
    <source>
        <dbReference type="ARBA" id="ARBA00010617"/>
    </source>
</evidence>